<dbReference type="Proteomes" id="UP001162501">
    <property type="component" value="Chromosome 25"/>
</dbReference>
<evidence type="ECO:0000313" key="2">
    <source>
        <dbReference type="Proteomes" id="UP001162501"/>
    </source>
</evidence>
<feature type="non-terminal residue" evidence="1">
    <location>
        <position position="78"/>
    </location>
</feature>
<protein>
    <submittedName>
        <fullName evidence="1">Uncharacterized protein</fullName>
    </submittedName>
</protein>
<proteinExistence type="predicted"/>
<sequence>VAVARLRGGRRRPRGGAAREDQTPPIDDPAPGPAYRRSARAARSSPAPLRHAHAQGGSRASRPLPGFGSGRGLSQADL</sequence>
<accession>A0AC59Z6L5</accession>
<organism evidence="1 2">
    <name type="scientific">Rangifer tarandus platyrhynchus</name>
    <name type="common">Svalbard reindeer</name>
    <dbReference type="NCBI Taxonomy" id="3082113"/>
    <lineage>
        <taxon>Eukaryota</taxon>
        <taxon>Metazoa</taxon>
        <taxon>Chordata</taxon>
        <taxon>Craniata</taxon>
        <taxon>Vertebrata</taxon>
        <taxon>Euteleostomi</taxon>
        <taxon>Mammalia</taxon>
        <taxon>Eutheria</taxon>
        <taxon>Laurasiatheria</taxon>
        <taxon>Artiodactyla</taxon>
        <taxon>Ruminantia</taxon>
        <taxon>Pecora</taxon>
        <taxon>Cervidae</taxon>
        <taxon>Odocoileinae</taxon>
        <taxon>Rangifer</taxon>
    </lineage>
</organism>
<name>A0AC59Z6L5_RANTA</name>
<evidence type="ECO:0000313" key="1">
    <source>
        <dbReference type="EMBL" id="CAN0271612.1"/>
    </source>
</evidence>
<reference evidence="1" key="2">
    <citation type="submission" date="2025-03" db="EMBL/GenBank/DDBJ databases">
        <authorList>
            <consortium name="ELIXIR-Norway"/>
            <consortium name="Elixir Norway"/>
        </authorList>
    </citation>
    <scope>NUCLEOTIDE SEQUENCE</scope>
</reference>
<gene>
    <name evidence="1" type="ORF">MRATA1EN22A_LOCUS14685</name>
</gene>
<feature type="non-terminal residue" evidence="1">
    <location>
        <position position="1"/>
    </location>
</feature>
<dbReference type="EMBL" id="OX596109">
    <property type="protein sequence ID" value="CAN0271612.1"/>
    <property type="molecule type" value="Genomic_DNA"/>
</dbReference>
<reference evidence="1" key="1">
    <citation type="submission" date="2023-05" db="EMBL/GenBank/DDBJ databases">
        <authorList>
            <consortium name="ELIXIR-Norway"/>
        </authorList>
    </citation>
    <scope>NUCLEOTIDE SEQUENCE</scope>
</reference>